<keyword evidence="9" id="KW-1185">Reference proteome</keyword>
<evidence type="ECO:0000256" key="3">
    <source>
        <dbReference type="ARBA" id="ARBA00022806"/>
    </source>
</evidence>
<dbReference type="SUPFAM" id="SSF52540">
    <property type="entry name" value="P-loop containing nucleoside triphosphate hydrolases"/>
    <property type="match status" value="1"/>
</dbReference>
<evidence type="ECO:0000256" key="5">
    <source>
        <dbReference type="ARBA" id="ARBA00023242"/>
    </source>
</evidence>
<sequence>VSDWKERDEGSNAELEKSFSERGKNVLNDANDKDVDGIDDYVEPDDEEDYEDSDKDTNKGEDGADEVREKEEVQSVGVPPVKFLFGFFLNTIRENDGNHHNEESVLPNGGNKQINYKFNFGVETPKPVEKTEEEKYLEMLWSEYDFAVVVGSSETPAVDTKDANESSVELDPSTTGCYGKQGKHDFVIDDEIGIKCRFCSFVHLEMKYVLPPLKDLSMWEDLHFDDASGDSQVSSDPAGGLNIENLRNSPPPDHIGGCVISHAPGTGKTFLTIAFPRSYMEIFKESRAVIMAPASREGRMAHKLIQGENRNNKWTRLVKLLSWSKEKSVLGISYNLFEKHAGDRFVKGRNKEKVEMRRILLEKPGLLVFDESHTPRNKHSLIWKALGNVKTDKRIILYGTPFQNNFDELYNTLSCKAKICREVLSHPPGKI</sequence>
<feature type="compositionally biased region" description="Basic and acidic residues" evidence="6">
    <location>
        <begin position="1"/>
        <end position="36"/>
    </location>
</feature>
<evidence type="ECO:0000256" key="6">
    <source>
        <dbReference type="SAM" id="MobiDB-lite"/>
    </source>
</evidence>
<evidence type="ECO:0000313" key="8">
    <source>
        <dbReference type="EMBL" id="KAF9602137.1"/>
    </source>
</evidence>
<evidence type="ECO:0000259" key="7">
    <source>
        <dbReference type="Pfam" id="PF00176"/>
    </source>
</evidence>
<organism evidence="8 9">
    <name type="scientific">Coptis chinensis</name>
    <dbReference type="NCBI Taxonomy" id="261450"/>
    <lineage>
        <taxon>Eukaryota</taxon>
        <taxon>Viridiplantae</taxon>
        <taxon>Streptophyta</taxon>
        <taxon>Embryophyta</taxon>
        <taxon>Tracheophyta</taxon>
        <taxon>Spermatophyta</taxon>
        <taxon>Magnoliopsida</taxon>
        <taxon>Ranunculales</taxon>
        <taxon>Ranunculaceae</taxon>
        <taxon>Coptidoideae</taxon>
        <taxon>Coptis</taxon>
    </lineage>
</organism>
<keyword evidence="3" id="KW-0347">Helicase</keyword>
<dbReference type="InterPro" id="IPR038718">
    <property type="entry name" value="SNF2-like_sf"/>
</dbReference>
<dbReference type="EMBL" id="JADFTS010000006">
    <property type="protein sequence ID" value="KAF9602137.1"/>
    <property type="molecule type" value="Genomic_DNA"/>
</dbReference>
<evidence type="ECO:0000313" key="9">
    <source>
        <dbReference type="Proteomes" id="UP000631114"/>
    </source>
</evidence>
<protein>
    <recommendedName>
        <fullName evidence="7">SNF2 N-terminal domain-containing protein</fullName>
    </recommendedName>
</protein>
<dbReference type="AlphaFoldDB" id="A0A835LRG0"/>
<feature type="compositionally biased region" description="Basic and acidic residues" evidence="6">
    <location>
        <begin position="55"/>
        <end position="73"/>
    </location>
</feature>
<evidence type="ECO:0000256" key="2">
    <source>
        <dbReference type="ARBA" id="ARBA00022741"/>
    </source>
</evidence>
<dbReference type="GO" id="GO:0004386">
    <property type="term" value="F:helicase activity"/>
    <property type="evidence" value="ECO:0007669"/>
    <property type="project" value="UniProtKB-KW"/>
</dbReference>
<feature type="compositionally biased region" description="Acidic residues" evidence="6">
    <location>
        <begin position="37"/>
        <end position="54"/>
    </location>
</feature>
<accession>A0A835LRG0</accession>
<dbReference type="OrthoDB" id="2020972at2759"/>
<name>A0A835LRG0_9MAGN</name>
<feature type="domain" description="SNF2 N-terminal" evidence="7">
    <location>
        <begin position="256"/>
        <end position="412"/>
    </location>
</feature>
<feature type="non-terminal residue" evidence="8">
    <location>
        <position position="431"/>
    </location>
</feature>
<dbReference type="InterPro" id="IPR044567">
    <property type="entry name" value="CLSY/DRD1"/>
</dbReference>
<evidence type="ECO:0000256" key="1">
    <source>
        <dbReference type="ARBA" id="ARBA00004123"/>
    </source>
</evidence>
<dbReference type="InterPro" id="IPR000330">
    <property type="entry name" value="SNF2_N"/>
</dbReference>
<dbReference type="Proteomes" id="UP000631114">
    <property type="component" value="Unassembled WGS sequence"/>
</dbReference>
<dbReference type="InterPro" id="IPR027417">
    <property type="entry name" value="P-loop_NTPase"/>
</dbReference>
<dbReference type="GO" id="GO:0005634">
    <property type="term" value="C:nucleus"/>
    <property type="evidence" value="ECO:0007669"/>
    <property type="project" value="UniProtKB-SubCell"/>
</dbReference>
<dbReference type="PANTHER" id="PTHR45821:SF5">
    <property type="entry name" value="SNF2 DOMAIN-CONTAINING PROTEIN CLASSY 4"/>
    <property type="match status" value="1"/>
</dbReference>
<dbReference type="GO" id="GO:0005524">
    <property type="term" value="F:ATP binding"/>
    <property type="evidence" value="ECO:0007669"/>
    <property type="project" value="UniProtKB-KW"/>
</dbReference>
<comment type="subcellular location">
    <subcellularLocation>
        <location evidence="1">Nucleus</location>
    </subcellularLocation>
</comment>
<keyword evidence="3" id="KW-0378">Hydrolase</keyword>
<dbReference type="Gene3D" id="3.40.50.10810">
    <property type="entry name" value="Tandem AAA-ATPase domain"/>
    <property type="match status" value="1"/>
</dbReference>
<comment type="caution">
    <text evidence="8">The sequence shown here is derived from an EMBL/GenBank/DDBJ whole genome shotgun (WGS) entry which is preliminary data.</text>
</comment>
<keyword evidence="4" id="KW-0067">ATP-binding</keyword>
<dbReference type="Pfam" id="PF00176">
    <property type="entry name" value="SNF2-rel_dom"/>
    <property type="match status" value="1"/>
</dbReference>
<keyword evidence="5" id="KW-0539">Nucleus</keyword>
<dbReference type="PANTHER" id="PTHR45821">
    <property type="entry name" value="SNF2 DOMAIN-CONTAINING PROTEIN CLASSY 2-RELATED"/>
    <property type="match status" value="1"/>
</dbReference>
<dbReference type="GO" id="GO:0080188">
    <property type="term" value="P:gene silencing by siRNA-directed DNA methylation"/>
    <property type="evidence" value="ECO:0007669"/>
    <property type="project" value="InterPro"/>
</dbReference>
<gene>
    <name evidence="8" type="ORF">IFM89_025182</name>
</gene>
<proteinExistence type="predicted"/>
<evidence type="ECO:0000256" key="4">
    <source>
        <dbReference type="ARBA" id="ARBA00022840"/>
    </source>
</evidence>
<reference evidence="8 9" key="1">
    <citation type="submission" date="2020-10" db="EMBL/GenBank/DDBJ databases">
        <title>The Coptis chinensis genome and diversification of protoberbering-type alkaloids.</title>
        <authorList>
            <person name="Wang B."/>
            <person name="Shu S."/>
            <person name="Song C."/>
            <person name="Liu Y."/>
        </authorList>
    </citation>
    <scope>NUCLEOTIDE SEQUENCE [LARGE SCALE GENOMIC DNA]</scope>
    <source>
        <strain evidence="8">HL-2020</strain>
        <tissue evidence="8">Leaf</tissue>
    </source>
</reference>
<feature type="region of interest" description="Disordered" evidence="6">
    <location>
        <begin position="1"/>
        <end position="74"/>
    </location>
</feature>
<keyword evidence="2" id="KW-0547">Nucleotide-binding</keyword>